<dbReference type="GO" id="GO:0050660">
    <property type="term" value="F:flavin adenine dinucleotide binding"/>
    <property type="evidence" value="ECO:0007669"/>
    <property type="project" value="InterPro"/>
</dbReference>
<organism evidence="8 9">
    <name type="scientific">Verticiella sediminum</name>
    <dbReference type="NCBI Taxonomy" id="1247510"/>
    <lineage>
        <taxon>Bacteria</taxon>
        <taxon>Pseudomonadati</taxon>
        <taxon>Pseudomonadota</taxon>
        <taxon>Betaproteobacteria</taxon>
        <taxon>Burkholderiales</taxon>
        <taxon>Alcaligenaceae</taxon>
        <taxon>Verticiella</taxon>
    </lineage>
</organism>
<dbReference type="InterPro" id="IPR037069">
    <property type="entry name" value="AcylCoA_DH/ox_N_sf"/>
</dbReference>
<dbReference type="Pfam" id="PF02770">
    <property type="entry name" value="Acyl-CoA_dh_M"/>
    <property type="match status" value="1"/>
</dbReference>
<evidence type="ECO:0000313" key="8">
    <source>
        <dbReference type="EMBL" id="TSH93390.1"/>
    </source>
</evidence>
<gene>
    <name evidence="8" type="ORF">FOZ76_14095</name>
</gene>
<dbReference type="Gene3D" id="2.40.110.10">
    <property type="entry name" value="Butyryl-CoA Dehydrogenase, subunit A, domain 2"/>
    <property type="match status" value="1"/>
</dbReference>
<dbReference type="SUPFAM" id="SSF56645">
    <property type="entry name" value="Acyl-CoA dehydrogenase NM domain-like"/>
    <property type="match status" value="1"/>
</dbReference>
<dbReference type="InterPro" id="IPR036250">
    <property type="entry name" value="AcylCo_DH-like_C"/>
</dbReference>
<protein>
    <recommendedName>
        <fullName evidence="10">Acyl-CoA dehydrogenase</fullName>
    </recommendedName>
</protein>
<feature type="domain" description="Acyl-CoA dehydrogenase/oxidase N-terminal" evidence="7">
    <location>
        <begin position="12"/>
        <end position="118"/>
    </location>
</feature>
<feature type="domain" description="Acyl-CoA oxidase/dehydrogenase middle" evidence="6">
    <location>
        <begin position="123"/>
        <end position="213"/>
    </location>
</feature>
<evidence type="ECO:0000259" key="6">
    <source>
        <dbReference type="Pfam" id="PF02770"/>
    </source>
</evidence>
<comment type="similarity">
    <text evidence="2">Belongs to the acyl-CoA dehydrogenase family.</text>
</comment>
<reference evidence="8 9" key="1">
    <citation type="submission" date="2019-07" db="EMBL/GenBank/DDBJ databases">
        <title>Qingshengfaniella alkalisoli gen. nov., sp. nov., isolated from saline soil.</title>
        <authorList>
            <person name="Xu L."/>
            <person name="Huang X.-X."/>
            <person name="Sun J.-Q."/>
        </authorList>
    </citation>
    <scope>NUCLEOTIDE SEQUENCE [LARGE SCALE GENOMIC DNA]</scope>
    <source>
        <strain evidence="8 9">DSM 27279</strain>
    </source>
</reference>
<dbReference type="GO" id="GO:0003995">
    <property type="term" value="F:acyl-CoA dehydrogenase activity"/>
    <property type="evidence" value="ECO:0007669"/>
    <property type="project" value="InterPro"/>
</dbReference>
<proteinExistence type="inferred from homology"/>
<evidence type="ECO:0000256" key="1">
    <source>
        <dbReference type="ARBA" id="ARBA00001974"/>
    </source>
</evidence>
<dbReference type="EMBL" id="VLTJ01000028">
    <property type="protein sequence ID" value="TSH93390.1"/>
    <property type="molecule type" value="Genomic_DNA"/>
</dbReference>
<dbReference type="Pfam" id="PF00441">
    <property type="entry name" value="Acyl-CoA_dh_1"/>
    <property type="match status" value="1"/>
</dbReference>
<name>A0A556AKI5_9BURK</name>
<keyword evidence="9" id="KW-1185">Reference proteome</keyword>
<evidence type="ECO:0000259" key="7">
    <source>
        <dbReference type="Pfam" id="PF02771"/>
    </source>
</evidence>
<dbReference type="InterPro" id="IPR006089">
    <property type="entry name" value="Acyl-CoA_DH_CS"/>
</dbReference>
<evidence type="ECO:0000256" key="3">
    <source>
        <dbReference type="ARBA" id="ARBA00022630"/>
    </source>
</evidence>
<comment type="cofactor">
    <cofactor evidence="1">
        <name>FAD</name>
        <dbReference type="ChEBI" id="CHEBI:57692"/>
    </cofactor>
</comment>
<comment type="caution">
    <text evidence="8">The sequence shown here is derived from an EMBL/GenBank/DDBJ whole genome shotgun (WGS) entry which is preliminary data.</text>
</comment>
<evidence type="ECO:0000313" key="9">
    <source>
        <dbReference type="Proteomes" id="UP000318405"/>
    </source>
</evidence>
<dbReference type="PANTHER" id="PTHR43884">
    <property type="entry name" value="ACYL-COA DEHYDROGENASE"/>
    <property type="match status" value="1"/>
</dbReference>
<accession>A0A556AKI5</accession>
<dbReference type="Gene3D" id="1.20.140.10">
    <property type="entry name" value="Butyryl-CoA Dehydrogenase, subunit A, domain 3"/>
    <property type="match status" value="1"/>
</dbReference>
<dbReference type="Proteomes" id="UP000318405">
    <property type="component" value="Unassembled WGS sequence"/>
</dbReference>
<dbReference type="RefSeq" id="WP_143948908.1">
    <property type="nucleotide sequence ID" value="NZ_BAABMB010000006.1"/>
</dbReference>
<keyword evidence="4" id="KW-0274">FAD</keyword>
<dbReference type="PANTHER" id="PTHR43884:SF12">
    <property type="entry name" value="ISOVALERYL-COA DEHYDROGENASE, MITOCHONDRIAL-RELATED"/>
    <property type="match status" value="1"/>
</dbReference>
<dbReference type="PROSITE" id="PS00072">
    <property type="entry name" value="ACYL_COA_DH_1"/>
    <property type="match status" value="1"/>
</dbReference>
<dbReference type="Gene3D" id="1.10.540.10">
    <property type="entry name" value="Acyl-CoA dehydrogenase/oxidase, N-terminal domain"/>
    <property type="match status" value="1"/>
</dbReference>
<dbReference type="InterPro" id="IPR013786">
    <property type="entry name" value="AcylCoA_DH/ox_N"/>
</dbReference>
<dbReference type="OrthoDB" id="9769473at2"/>
<dbReference type="Pfam" id="PF02771">
    <property type="entry name" value="Acyl-CoA_dh_N"/>
    <property type="match status" value="1"/>
</dbReference>
<sequence>MPATIFDTPATGALQEAAADVVQRVVAPLCAATPPGARMSAQDLRTCLRALAPLGYLGSTIPRELGGAGLSYVAYGILLEALARGPLLLSEVVPPRTINYLGSEEQKRRWMPQLFAGDWIGTAAITEPQAGSDMRAFTATAELRGDHYVINGRKRWLKHGSTADLITLMVKDAATGGLSRLVLERDVSPWHSEDIATVGLRQLSLAEIVFEDCRVPRENLLGQAGVGGEQFHRGIEASRAFIGIQAAGLAGRALELAQAYARERVAFGRPIGRFQAIQVALADAATRVQAARLLCLNALALLDAGGRSPCDVAMAKSYAVDTALAVSQTAMECMGAWGTAEDAQVERCWRDAAMLAAIDGTGNIQRLIIGRETLGMSAFA</sequence>
<evidence type="ECO:0000256" key="4">
    <source>
        <dbReference type="ARBA" id="ARBA00022827"/>
    </source>
</evidence>
<dbReference type="InterPro" id="IPR009100">
    <property type="entry name" value="AcylCoA_DH/oxidase_NM_dom_sf"/>
</dbReference>
<evidence type="ECO:0000256" key="2">
    <source>
        <dbReference type="ARBA" id="ARBA00009347"/>
    </source>
</evidence>
<dbReference type="AlphaFoldDB" id="A0A556AKI5"/>
<dbReference type="InterPro" id="IPR006091">
    <property type="entry name" value="Acyl-CoA_Oxase/DH_mid-dom"/>
</dbReference>
<evidence type="ECO:0000259" key="5">
    <source>
        <dbReference type="Pfam" id="PF00441"/>
    </source>
</evidence>
<dbReference type="InterPro" id="IPR046373">
    <property type="entry name" value="Acyl-CoA_Oxase/DH_mid-dom_sf"/>
</dbReference>
<feature type="domain" description="Acyl-CoA dehydrogenase/oxidase C-terminal" evidence="5">
    <location>
        <begin position="229"/>
        <end position="372"/>
    </location>
</feature>
<keyword evidence="3" id="KW-0285">Flavoprotein</keyword>
<dbReference type="SUPFAM" id="SSF47203">
    <property type="entry name" value="Acyl-CoA dehydrogenase C-terminal domain-like"/>
    <property type="match status" value="1"/>
</dbReference>
<dbReference type="InterPro" id="IPR009075">
    <property type="entry name" value="AcylCo_DH/oxidase_C"/>
</dbReference>
<evidence type="ECO:0008006" key="10">
    <source>
        <dbReference type="Google" id="ProtNLM"/>
    </source>
</evidence>